<dbReference type="AlphaFoldDB" id="A0A841PY98"/>
<evidence type="ECO:0000313" key="3">
    <source>
        <dbReference type="Proteomes" id="UP000581688"/>
    </source>
</evidence>
<name>A0A841PY98_9BACI</name>
<feature type="transmembrane region" description="Helical" evidence="1">
    <location>
        <begin position="14"/>
        <end position="37"/>
    </location>
</feature>
<evidence type="ECO:0008006" key="4">
    <source>
        <dbReference type="Google" id="ProtNLM"/>
    </source>
</evidence>
<dbReference type="PANTHER" id="PTHR40078">
    <property type="entry name" value="INTEGRAL MEMBRANE PROTEIN-RELATED"/>
    <property type="match status" value="1"/>
</dbReference>
<keyword evidence="1" id="KW-0472">Membrane</keyword>
<feature type="transmembrane region" description="Helical" evidence="1">
    <location>
        <begin position="112"/>
        <end position="139"/>
    </location>
</feature>
<reference evidence="2 3" key="1">
    <citation type="submission" date="2020-08" db="EMBL/GenBank/DDBJ databases">
        <title>Genomic Encyclopedia of Type Strains, Phase IV (KMG-IV): sequencing the most valuable type-strain genomes for metagenomic binning, comparative biology and taxonomic classification.</title>
        <authorList>
            <person name="Goeker M."/>
        </authorList>
    </citation>
    <scope>NUCLEOTIDE SEQUENCE [LARGE SCALE GENOMIC DNA]</scope>
    <source>
        <strain evidence="2 3">DSM 19612</strain>
    </source>
</reference>
<feature type="transmembrane region" description="Helical" evidence="1">
    <location>
        <begin position="57"/>
        <end position="80"/>
    </location>
</feature>
<dbReference type="EMBL" id="JACHGH010000001">
    <property type="protein sequence ID" value="MBB6451871.1"/>
    <property type="molecule type" value="Genomic_DNA"/>
</dbReference>
<dbReference type="Proteomes" id="UP000581688">
    <property type="component" value="Unassembled WGS sequence"/>
</dbReference>
<protein>
    <recommendedName>
        <fullName evidence="4">YitT family protein</fullName>
    </recommendedName>
</protein>
<evidence type="ECO:0000313" key="2">
    <source>
        <dbReference type="EMBL" id="MBB6451871.1"/>
    </source>
</evidence>
<proteinExistence type="predicted"/>
<dbReference type="Pfam" id="PF19700">
    <property type="entry name" value="DUF6198"/>
    <property type="match status" value="1"/>
</dbReference>
<accession>A0A841PY98</accession>
<feature type="transmembrane region" description="Helical" evidence="1">
    <location>
        <begin position="87"/>
        <end position="106"/>
    </location>
</feature>
<keyword evidence="3" id="KW-1185">Reference proteome</keyword>
<dbReference type="RefSeq" id="WP_174494563.1">
    <property type="nucleotide sequence ID" value="NZ_CADDWK010000001.1"/>
</dbReference>
<comment type="caution">
    <text evidence="2">The sequence shown here is derived from an EMBL/GenBank/DDBJ whole genome shotgun (WGS) entry which is preliminary data.</text>
</comment>
<dbReference type="InterPro" id="IPR038750">
    <property type="entry name" value="YczE/YyaS-like"/>
</dbReference>
<organism evidence="2 3">
    <name type="scientific">Salirhabdus euzebyi</name>
    <dbReference type="NCBI Taxonomy" id="394506"/>
    <lineage>
        <taxon>Bacteria</taxon>
        <taxon>Bacillati</taxon>
        <taxon>Bacillota</taxon>
        <taxon>Bacilli</taxon>
        <taxon>Bacillales</taxon>
        <taxon>Bacillaceae</taxon>
        <taxon>Salirhabdus</taxon>
    </lineage>
</organism>
<keyword evidence="1" id="KW-1133">Transmembrane helix</keyword>
<evidence type="ECO:0000256" key="1">
    <source>
        <dbReference type="SAM" id="Phobius"/>
    </source>
</evidence>
<gene>
    <name evidence="2" type="ORF">HNQ94_000292</name>
</gene>
<dbReference type="PANTHER" id="PTHR40078:SF1">
    <property type="entry name" value="INTEGRAL MEMBRANE PROTEIN"/>
    <property type="match status" value="1"/>
</dbReference>
<keyword evidence="1" id="KW-0812">Transmembrane</keyword>
<sequence>MTEKQKDITKSRHLLLRWGFYIIGIIILAFGISLTITAKDLGISPWDVLHYGLYKQFGLTIGSWSIIVGVIIVAFSCIALRQWPKIGTILNMVLIGIFIDLFLLILPDPGPIWMDIIVLISGVIIFAYGIGLYVAANLGAGPRDSLMLYITEKTGWKVQWVRNCLDVIVLLIGWLLGGPVGVGTVIASLTLGTILGYTFPHSKKLMDFMIKRGKKGEDFYKGQIRINHHDCASEKLRR</sequence>